<keyword evidence="4" id="KW-1185">Reference proteome</keyword>
<dbReference type="PANTHER" id="PTHR22916">
    <property type="entry name" value="GLYCOSYLTRANSFERASE"/>
    <property type="match status" value="1"/>
</dbReference>
<comment type="caution">
    <text evidence="3">The sequence shown here is derived from an EMBL/GenBank/DDBJ whole genome shotgun (WGS) entry which is preliminary data.</text>
</comment>
<dbReference type="CDD" id="cd00761">
    <property type="entry name" value="Glyco_tranf_GTA_type"/>
    <property type="match status" value="1"/>
</dbReference>
<proteinExistence type="inferred from homology"/>
<evidence type="ECO:0000313" key="4">
    <source>
        <dbReference type="Proteomes" id="UP001527882"/>
    </source>
</evidence>
<name>A0ABT4QBN6_9BACL</name>
<reference evidence="3 4" key="1">
    <citation type="submission" date="2022-12" db="EMBL/GenBank/DDBJ databases">
        <title>Draft genome sequence of Paenibacillus sp. dW9.</title>
        <authorList>
            <person name="Choi E.-W."/>
            <person name="Kim D.-U."/>
        </authorList>
    </citation>
    <scope>NUCLEOTIDE SEQUENCE [LARGE SCALE GENOMIC DNA]</scope>
    <source>
        <strain evidence="4">dW9</strain>
    </source>
</reference>
<dbReference type="Pfam" id="PF00535">
    <property type="entry name" value="Glycos_transf_2"/>
    <property type="match status" value="1"/>
</dbReference>
<dbReference type="Proteomes" id="UP001527882">
    <property type="component" value="Unassembled WGS sequence"/>
</dbReference>
<evidence type="ECO:0000313" key="3">
    <source>
        <dbReference type="EMBL" id="MCZ8514235.1"/>
    </source>
</evidence>
<dbReference type="PANTHER" id="PTHR22916:SF3">
    <property type="entry name" value="UDP-GLCNAC:BETAGAL BETA-1,3-N-ACETYLGLUCOSAMINYLTRANSFERASE-LIKE PROTEIN 1"/>
    <property type="match status" value="1"/>
</dbReference>
<protein>
    <submittedName>
        <fullName evidence="3">Glycosyltransferase family A protein</fullName>
    </submittedName>
</protein>
<dbReference type="RefSeq" id="WP_269882761.1">
    <property type="nucleotide sequence ID" value="NZ_JAQAGZ010000011.1"/>
</dbReference>
<dbReference type="EMBL" id="JAQAGZ010000011">
    <property type="protein sequence ID" value="MCZ8514235.1"/>
    <property type="molecule type" value="Genomic_DNA"/>
</dbReference>
<feature type="domain" description="Glycosyltransferase 2-like" evidence="2">
    <location>
        <begin position="10"/>
        <end position="123"/>
    </location>
</feature>
<gene>
    <name evidence="3" type="ORF">O9H85_17735</name>
</gene>
<accession>A0ABT4QBN6</accession>
<dbReference type="Gene3D" id="3.90.550.10">
    <property type="entry name" value="Spore Coat Polysaccharide Biosynthesis Protein SpsA, Chain A"/>
    <property type="match status" value="1"/>
</dbReference>
<evidence type="ECO:0000259" key="2">
    <source>
        <dbReference type="Pfam" id="PF00535"/>
    </source>
</evidence>
<dbReference type="InterPro" id="IPR001173">
    <property type="entry name" value="Glyco_trans_2-like"/>
</dbReference>
<dbReference type="SUPFAM" id="SSF53448">
    <property type="entry name" value="Nucleotide-diphospho-sugar transferases"/>
    <property type="match status" value="1"/>
</dbReference>
<organism evidence="3 4">
    <name type="scientific">Paenibacillus gyeongsangnamensis</name>
    <dbReference type="NCBI Taxonomy" id="3388067"/>
    <lineage>
        <taxon>Bacteria</taxon>
        <taxon>Bacillati</taxon>
        <taxon>Bacillota</taxon>
        <taxon>Bacilli</taxon>
        <taxon>Bacillales</taxon>
        <taxon>Paenibacillaceae</taxon>
        <taxon>Paenibacillus</taxon>
    </lineage>
</organism>
<sequence>MSRRNRGISIITCTNRPKFFDNILENYKRQLYPIKELIIVLNKNGMNLSDYRKKASKSPHVSVYKMPENVSLGACLNYTVKQTKYPYIAKFDDDDYYSRHYLSEQKKAMLRSKADVVGKRAFHVYLSRKRLLVLFLAKKQNKFVKWVTGGTLLVKKRVFHTVRFPNASLNEDLVFGKRCSAKGFKVYSSSPYNYVMVRRKNKTSHTWKVSDNYLLSGSSIVAKTNRYRKIATRAF</sequence>
<comment type="similarity">
    <text evidence="1">Belongs to the glycosyltransferase 2 family.</text>
</comment>
<dbReference type="InterPro" id="IPR029044">
    <property type="entry name" value="Nucleotide-diphossugar_trans"/>
</dbReference>
<evidence type="ECO:0000256" key="1">
    <source>
        <dbReference type="ARBA" id="ARBA00006739"/>
    </source>
</evidence>